<evidence type="ECO:0000256" key="4">
    <source>
        <dbReference type="ARBA" id="ARBA00022679"/>
    </source>
</evidence>
<name>D0LVN5_HALO1</name>
<evidence type="ECO:0000256" key="6">
    <source>
        <dbReference type="HAMAP-Rule" id="MF_00074"/>
    </source>
</evidence>
<evidence type="ECO:0000256" key="2">
    <source>
        <dbReference type="ARBA" id="ARBA00022552"/>
    </source>
</evidence>
<dbReference type="SMR" id="D0LVN5"/>
<reference evidence="7 8" key="1">
    <citation type="journal article" date="2010" name="Stand. Genomic Sci.">
        <title>Complete genome sequence of Haliangium ochraceum type strain (SMP-2).</title>
        <authorList>
            <consortium name="US DOE Joint Genome Institute (JGI-PGF)"/>
            <person name="Ivanova N."/>
            <person name="Daum C."/>
            <person name="Lang E."/>
            <person name="Abt B."/>
            <person name="Kopitz M."/>
            <person name="Saunders E."/>
            <person name="Lapidus A."/>
            <person name="Lucas S."/>
            <person name="Glavina Del Rio T."/>
            <person name="Nolan M."/>
            <person name="Tice H."/>
            <person name="Copeland A."/>
            <person name="Cheng J.F."/>
            <person name="Chen F."/>
            <person name="Bruce D."/>
            <person name="Goodwin L."/>
            <person name="Pitluck S."/>
            <person name="Mavromatis K."/>
            <person name="Pati A."/>
            <person name="Mikhailova N."/>
            <person name="Chen A."/>
            <person name="Palaniappan K."/>
            <person name="Land M."/>
            <person name="Hauser L."/>
            <person name="Chang Y.J."/>
            <person name="Jeffries C.D."/>
            <person name="Detter J.C."/>
            <person name="Brettin T."/>
            <person name="Rohde M."/>
            <person name="Goker M."/>
            <person name="Bristow J."/>
            <person name="Markowitz V."/>
            <person name="Eisen J.A."/>
            <person name="Hugenholtz P."/>
            <person name="Kyrpides N.C."/>
            <person name="Klenk H.P."/>
        </authorList>
    </citation>
    <scope>NUCLEOTIDE SEQUENCE [LARGE SCALE GENOMIC DNA]</scope>
    <source>
        <strain evidence="8">DSM 14365 / CIP 107738 / JCM 11303 / AJ 13395 / SMP-2</strain>
    </source>
</reference>
<feature type="binding site" evidence="6">
    <location>
        <position position="83"/>
    </location>
    <ligand>
        <name>S-adenosyl-L-methionine</name>
        <dbReference type="ChEBI" id="CHEBI:59789"/>
    </ligand>
</feature>
<accession>D0LVN5</accession>
<dbReference type="NCBIfam" id="TIGR00138">
    <property type="entry name" value="rsmG_gidB"/>
    <property type="match status" value="1"/>
</dbReference>
<dbReference type="Proteomes" id="UP000001880">
    <property type="component" value="Chromosome"/>
</dbReference>
<dbReference type="SUPFAM" id="SSF53335">
    <property type="entry name" value="S-adenosyl-L-methionine-dependent methyltransferases"/>
    <property type="match status" value="1"/>
</dbReference>
<keyword evidence="2 6" id="KW-0698">rRNA processing</keyword>
<evidence type="ECO:0000313" key="8">
    <source>
        <dbReference type="Proteomes" id="UP000001880"/>
    </source>
</evidence>
<dbReference type="Gene3D" id="3.40.50.150">
    <property type="entry name" value="Vaccinia Virus protein VP39"/>
    <property type="match status" value="1"/>
</dbReference>
<dbReference type="Pfam" id="PF02527">
    <property type="entry name" value="GidB"/>
    <property type="match status" value="1"/>
</dbReference>
<dbReference type="AlphaFoldDB" id="D0LVN5"/>
<keyword evidence="4 6" id="KW-0808">Transferase</keyword>
<comment type="subcellular location">
    <subcellularLocation>
        <location evidence="6">Cytoplasm</location>
    </subcellularLocation>
</comment>
<dbReference type="InterPro" id="IPR029063">
    <property type="entry name" value="SAM-dependent_MTases_sf"/>
</dbReference>
<keyword evidence="5 6" id="KW-0949">S-adenosyl-L-methionine</keyword>
<comment type="function">
    <text evidence="6">Specifically methylates the N7 position of a guanine in 16S rRNA.</text>
</comment>
<dbReference type="GO" id="GO:0005829">
    <property type="term" value="C:cytosol"/>
    <property type="evidence" value="ECO:0007669"/>
    <property type="project" value="TreeGrafter"/>
</dbReference>
<dbReference type="eggNOG" id="COG0357">
    <property type="taxonomic scope" value="Bacteria"/>
</dbReference>
<feature type="binding site" evidence="6">
    <location>
        <position position="78"/>
    </location>
    <ligand>
        <name>S-adenosyl-L-methionine</name>
        <dbReference type="ChEBI" id="CHEBI:59789"/>
    </ligand>
</feature>
<dbReference type="PIRSF" id="PIRSF003078">
    <property type="entry name" value="GidB"/>
    <property type="match status" value="1"/>
</dbReference>
<gene>
    <name evidence="6" type="primary">rsmG</name>
    <name evidence="7" type="ordered locus">Hoch_6890</name>
</gene>
<dbReference type="STRING" id="502025.Hoch_6890"/>
<dbReference type="PANTHER" id="PTHR31760:SF0">
    <property type="entry name" value="S-ADENOSYL-L-METHIONINE-DEPENDENT METHYLTRANSFERASES SUPERFAMILY PROTEIN"/>
    <property type="match status" value="1"/>
</dbReference>
<feature type="binding site" evidence="6">
    <location>
        <begin position="129"/>
        <end position="130"/>
    </location>
    <ligand>
        <name>S-adenosyl-L-methionine</name>
        <dbReference type="ChEBI" id="CHEBI:59789"/>
    </ligand>
</feature>
<evidence type="ECO:0000256" key="5">
    <source>
        <dbReference type="ARBA" id="ARBA00022691"/>
    </source>
</evidence>
<evidence type="ECO:0000256" key="1">
    <source>
        <dbReference type="ARBA" id="ARBA00022490"/>
    </source>
</evidence>
<dbReference type="RefSeq" id="WP_012831945.1">
    <property type="nucleotide sequence ID" value="NC_013440.1"/>
</dbReference>
<feature type="binding site" evidence="6">
    <location>
        <position position="147"/>
    </location>
    <ligand>
        <name>S-adenosyl-L-methionine</name>
        <dbReference type="ChEBI" id="CHEBI:59789"/>
    </ligand>
</feature>
<dbReference type="HAMAP" id="MF_00074">
    <property type="entry name" value="16SrRNA_methyltr_G"/>
    <property type="match status" value="1"/>
</dbReference>
<dbReference type="HOGENOM" id="CLU_065341_2_0_7"/>
<dbReference type="GO" id="GO:0070043">
    <property type="term" value="F:rRNA (guanine-N7-)-methyltransferase activity"/>
    <property type="evidence" value="ECO:0007669"/>
    <property type="project" value="UniProtKB-UniRule"/>
</dbReference>
<comment type="similarity">
    <text evidence="6">Belongs to the methyltransferase superfamily. RNA methyltransferase RsmG family.</text>
</comment>
<keyword evidence="1 6" id="KW-0963">Cytoplasm</keyword>
<protein>
    <recommendedName>
        <fullName evidence="6">Ribosomal RNA small subunit methyltransferase G</fullName>
        <ecNumber evidence="6">2.1.1.-</ecNumber>
    </recommendedName>
    <alternativeName>
        <fullName evidence="6">16S rRNA 7-methylguanosine methyltransferase</fullName>
        <shortName evidence="6">16S rRNA m7G methyltransferase</shortName>
    </alternativeName>
</protein>
<proteinExistence type="inferred from homology"/>
<dbReference type="EMBL" id="CP001804">
    <property type="protein sequence ID" value="ACY19353.1"/>
    <property type="molecule type" value="Genomic_DNA"/>
</dbReference>
<comment type="caution">
    <text evidence="6">Lacks conserved residue(s) required for the propagation of feature annotation.</text>
</comment>
<sequence length="211" mass="22655">MSERWLSYLGAADATAGRALSEPERGALCAYLELLAKWNRKINLTGSREPEALAAHVVDCLALLRHIPADAVQAVDVGSGAGLPGAVVAALMPGLEVTALEPIHKKHAFLSAVRRELGLDNLRPLAQRAEEHRDRAGFTAFDLAMSRATLALPAWLKLGQSMVRPGGRVLGMEGLEQFELPEGASRHPYELREGSRQRAIVVWTTPGAVAG</sequence>
<dbReference type="PANTHER" id="PTHR31760">
    <property type="entry name" value="S-ADENOSYL-L-METHIONINE-DEPENDENT METHYLTRANSFERASES SUPERFAMILY PROTEIN"/>
    <property type="match status" value="1"/>
</dbReference>
<evidence type="ECO:0000256" key="3">
    <source>
        <dbReference type="ARBA" id="ARBA00022603"/>
    </source>
</evidence>
<keyword evidence="3 6" id="KW-0489">Methyltransferase</keyword>
<dbReference type="KEGG" id="hoh:Hoch_6890"/>
<evidence type="ECO:0000313" key="7">
    <source>
        <dbReference type="EMBL" id="ACY19353.1"/>
    </source>
</evidence>
<organism evidence="7 8">
    <name type="scientific">Haliangium ochraceum (strain DSM 14365 / JCM 11303 / SMP-2)</name>
    <dbReference type="NCBI Taxonomy" id="502025"/>
    <lineage>
        <taxon>Bacteria</taxon>
        <taxon>Pseudomonadati</taxon>
        <taxon>Myxococcota</taxon>
        <taxon>Polyangia</taxon>
        <taxon>Haliangiales</taxon>
        <taxon>Kofleriaceae</taxon>
        <taxon>Haliangium</taxon>
    </lineage>
</organism>
<keyword evidence="8" id="KW-1185">Reference proteome</keyword>
<dbReference type="EC" id="2.1.1.-" evidence="6"/>
<dbReference type="InterPro" id="IPR003682">
    <property type="entry name" value="rRNA_ssu_MeTfrase_G"/>
</dbReference>